<comment type="similarity">
    <text evidence="10">Belongs to the prokaryotic AdoMetDC family. Type 1 subfamily.</text>
</comment>
<keyword evidence="2 10" id="KW-0210">Decarboxylase</keyword>
<sequence>MPSEFAEVGVFSGRHVLAELDGIEPGLLDDESFLRTTLADTLTTAGATVREVIAHRFEPQGVTVLAMLAESHASVHTYPEIGAVFVDVFTCGDRADPEEAVRLLAAALGTGSLTMRTVQRGRQAATAGT</sequence>
<dbReference type="InterPro" id="IPR003826">
    <property type="entry name" value="AdoMetDC_fam_prok"/>
</dbReference>
<keyword evidence="4 10" id="KW-0745">Spermidine biosynthesis</keyword>
<evidence type="ECO:0000256" key="3">
    <source>
        <dbReference type="ARBA" id="ARBA00022813"/>
    </source>
</evidence>
<dbReference type="Pfam" id="PF02675">
    <property type="entry name" value="AdoMet_dc"/>
    <property type="match status" value="1"/>
</dbReference>
<comment type="catalytic activity">
    <reaction evidence="10">
        <text>S-adenosyl-L-methionine + H(+) = S-adenosyl 3-(methylsulfanyl)propylamine + CO2</text>
        <dbReference type="Rhea" id="RHEA:15981"/>
        <dbReference type="ChEBI" id="CHEBI:15378"/>
        <dbReference type="ChEBI" id="CHEBI:16526"/>
        <dbReference type="ChEBI" id="CHEBI:57443"/>
        <dbReference type="ChEBI" id="CHEBI:59789"/>
        <dbReference type="EC" id="4.1.1.50"/>
    </reaction>
</comment>
<keyword evidence="7 10" id="KW-0456">Lyase</keyword>
<keyword evidence="1 10" id="KW-0949">S-adenosyl-L-methionine</keyword>
<comment type="subunit">
    <text evidence="10">Heterotetramer of two alpha and two beta chains arranged as a dimer of alpha/beta heterodimers.</text>
</comment>
<dbReference type="NCBIfam" id="TIGR03330">
    <property type="entry name" value="SAM_DCase_Bsu"/>
    <property type="match status" value="1"/>
</dbReference>
<dbReference type="OrthoDB" id="9793120at2"/>
<keyword evidence="5 10" id="KW-0620">Polyamine biosynthesis</keyword>
<feature type="modified residue" description="Pyruvic acid (Ser); by autocatalysis" evidence="10">
    <location>
        <position position="71"/>
    </location>
</feature>
<evidence type="ECO:0000256" key="1">
    <source>
        <dbReference type="ARBA" id="ARBA00022691"/>
    </source>
</evidence>
<dbReference type="Proteomes" id="UP000247892">
    <property type="component" value="Unassembled WGS sequence"/>
</dbReference>
<dbReference type="PANTHER" id="PTHR33866:SF2">
    <property type="entry name" value="S-ADENOSYLMETHIONINE DECARBOXYLASE PROENZYME"/>
    <property type="match status" value="1"/>
</dbReference>
<keyword evidence="8 10" id="KW-0704">Schiff base</keyword>
<comment type="caution">
    <text evidence="11">The sequence shown here is derived from an EMBL/GenBank/DDBJ whole genome shotgun (WGS) entry which is preliminary data.</text>
</comment>
<comment type="cofactor">
    <cofactor evidence="10">
        <name>pyruvate</name>
        <dbReference type="ChEBI" id="CHEBI:15361"/>
    </cofactor>
    <text evidence="10">Binds 1 pyruvoyl group covalently per subunit.</text>
</comment>
<dbReference type="SUPFAM" id="SSF56276">
    <property type="entry name" value="S-adenosylmethionine decarboxylase"/>
    <property type="match status" value="1"/>
</dbReference>
<dbReference type="RefSeq" id="WP_110338656.1">
    <property type="nucleotide sequence ID" value="NZ_JBHVKT010000091.1"/>
</dbReference>
<reference evidence="11 12" key="1">
    <citation type="submission" date="2016-07" db="EMBL/GenBank/DDBJ databases">
        <title>Draft genome sequence of Prauserella sp. YIM 121212, isolated from alkaline soil.</title>
        <authorList>
            <person name="Ruckert C."/>
            <person name="Albersmeier A."/>
            <person name="Jiang C.-L."/>
            <person name="Jiang Y."/>
            <person name="Kalinowski J."/>
            <person name="Schneider O."/>
            <person name="Winkler A."/>
            <person name="Zotchev S.B."/>
        </authorList>
    </citation>
    <scope>NUCLEOTIDE SEQUENCE [LARGE SCALE GENOMIC DNA]</scope>
    <source>
        <strain evidence="11 12">YIM 121212</strain>
    </source>
</reference>
<dbReference type="Gene3D" id="3.60.90.10">
    <property type="entry name" value="S-adenosylmethionine decarboxylase"/>
    <property type="match status" value="1"/>
</dbReference>
<dbReference type="PANTHER" id="PTHR33866">
    <property type="entry name" value="S-ADENOSYLMETHIONINE DECARBOXYLASE PROENZYME"/>
    <property type="match status" value="1"/>
</dbReference>
<dbReference type="InterPro" id="IPR017716">
    <property type="entry name" value="S-AdoMet_deCOase_pro-enz"/>
</dbReference>
<evidence type="ECO:0000313" key="11">
    <source>
        <dbReference type="EMBL" id="PXY30639.1"/>
    </source>
</evidence>
<dbReference type="InterPro" id="IPR016067">
    <property type="entry name" value="S-AdoMet_deCO2ase_core"/>
</dbReference>
<evidence type="ECO:0000256" key="6">
    <source>
        <dbReference type="ARBA" id="ARBA00023145"/>
    </source>
</evidence>
<feature type="chain" id="PRO_5023241636" description="S-adenosylmethionine decarboxylase alpha chain" evidence="10">
    <location>
        <begin position="71"/>
        <end position="129"/>
    </location>
</feature>
<dbReference type="GO" id="GO:0005829">
    <property type="term" value="C:cytosol"/>
    <property type="evidence" value="ECO:0007669"/>
    <property type="project" value="TreeGrafter"/>
</dbReference>
<dbReference type="EC" id="4.1.1.50" evidence="10"/>
<feature type="active site" description="Proton donor; for catalytic activity" evidence="10">
    <location>
        <position position="91"/>
    </location>
</feature>
<evidence type="ECO:0000313" key="12">
    <source>
        <dbReference type="Proteomes" id="UP000247892"/>
    </source>
</evidence>
<feature type="active site" description="Proton acceptor; for processing activity" evidence="10">
    <location>
        <position position="76"/>
    </location>
</feature>
<feature type="active site" description="Schiff-base intermediate with substrate; via pyruvic acid" evidence="10">
    <location>
        <position position="71"/>
    </location>
</feature>
<keyword evidence="6 10" id="KW-0865">Zymogen</keyword>
<keyword evidence="12" id="KW-1185">Reference proteome</keyword>
<protein>
    <recommendedName>
        <fullName evidence="10">S-adenosylmethionine decarboxylase proenzyme</fullName>
        <shortName evidence="10">AdoMetDC</shortName>
        <shortName evidence="10">SAMDC</shortName>
        <ecNumber evidence="10">4.1.1.50</ecNumber>
    </recommendedName>
    <component>
        <recommendedName>
            <fullName evidence="10">S-adenosylmethionine decarboxylase beta chain</fullName>
        </recommendedName>
    </component>
    <component>
        <recommendedName>
            <fullName evidence="10">S-adenosylmethionine decarboxylase alpha chain</fullName>
        </recommendedName>
    </component>
</protein>
<dbReference type="GO" id="GO:0008295">
    <property type="term" value="P:spermidine biosynthetic process"/>
    <property type="evidence" value="ECO:0007669"/>
    <property type="project" value="UniProtKB-UniRule"/>
</dbReference>
<evidence type="ECO:0000256" key="10">
    <source>
        <dbReference type="HAMAP-Rule" id="MF_00464"/>
    </source>
</evidence>
<gene>
    <name evidence="10" type="primary">speH</name>
    <name evidence="11" type="ORF">BA062_19020</name>
</gene>
<dbReference type="AlphaFoldDB" id="A0A318LJ46"/>
<evidence type="ECO:0000256" key="5">
    <source>
        <dbReference type="ARBA" id="ARBA00023115"/>
    </source>
</evidence>
<evidence type="ECO:0000256" key="9">
    <source>
        <dbReference type="ARBA" id="ARBA00023317"/>
    </source>
</evidence>
<comment type="PTM">
    <text evidence="10">Is synthesized initially as an inactive proenzyme. Formation of the active enzyme involves a self-maturation process in which the active site pyruvoyl group is generated from an internal serine residue via an autocatalytic post-translational modification. Two non-identical subunits are generated from the proenzyme in this reaction, and the pyruvate is formed at the N-terminus of the alpha chain, which is derived from the carboxyl end of the proenzyme. The post-translation cleavage follows an unusual pathway, termed non-hydrolytic serinolysis, in which the side chain hydroxyl group of the serine supplies its oxygen atom to form the C-terminus of the beta chain, while the remainder of the serine residue undergoes an oxidative deamination to produce ammonia and the pyruvoyl group blocking the N-terminus of the alpha chain.</text>
</comment>
<evidence type="ECO:0000256" key="8">
    <source>
        <dbReference type="ARBA" id="ARBA00023270"/>
    </source>
</evidence>
<keyword evidence="9 10" id="KW-0670">Pyruvate</keyword>
<name>A0A318LJ46_9PSEU</name>
<proteinExistence type="inferred from homology"/>
<comment type="function">
    <text evidence="10">Catalyzes the decarboxylation of S-adenosylmethionine to S-adenosylmethioninamine (dcAdoMet), the propylamine donor required for the synthesis of the polyamines spermine and spermidine from the diamine putrescine.</text>
</comment>
<accession>A0A318LJ46</accession>
<evidence type="ECO:0000256" key="2">
    <source>
        <dbReference type="ARBA" id="ARBA00022793"/>
    </source>
</evidence>
<dbReference type="HAMAP" id="MF_00464">
    <property type="entry name" value="AdoMetDC_1"/>
    <property type="match status" value="1"/>
</dbReference>
<feature type="chain" id="PRO_5023241637" description="S-adenosylmethionine decarboxylase beta chain" evidence="10">
    <location>
        <begin position="1"/>
        <end position="70"/>
    </location>
</feature>
<dbReference type="EMBL" id="MASU01000007">
    <property type="protein sequence ID" value="PXY30639.1"/>
    <property type="molecule type" value="Genomic_DNA"/>
</dbReference>
<evidence type="ECO:0000256" key="4">
    <source>
        <dbReference type="ARBA" id="ARBA00023066"/>
    </source>
</evidence>
<evidence type="ECO:0000256" key="7">
    <source>
        <dbReference type="ARBA" id="ARBA00023239"/>
    </source>
</evidence>
<organism evidence="11 12">
    <name type="scientific">Prauserella flavalba</name>
    <dbReference type="NCBI Taxonomy" id="1477506"/>
    <lineage>
        <taxon>Bacteria</taxon>
        <taxon>Bacillati</taxon>
        <taxon>Actinomycetota</taxon>
        <taxon>Actinomycetes</taxon>
        <taxon>Pseudonocardiales</taxon>
        <taxon>Pseudonocardiaceae</taxon>
        <taxon>Prauserella</taxon>
    </lineage>
</organism>
<keyword evidence="3 10" id="KW-0068">Autocatalytic cleavage</keyword>
<dbReference type="GO" id="GO:0004014">
    <property type="term" value="F:adenosylmethionine decarboxylase activity"/>
    <property type="evidence" value="ECO:0007669"/>
    <property type="project" value="UniProtKB-UniRule"/>
</dbReference>
<comment type="pathway">
    <text evidence="10">Amine and polyamine biosynthesis; S-adenosylmethioninamine biosynthesis; S-adenosylmethioninamine from S-adenosyl-L-methionine: step 1/1.</text>
</comment>
<dbReference type="UniPathway" id="UPA00331">
    <property type="reaction ID" value="UER00451"/>
</dbReference>
<feature type="site" description="Cleavage (non-hydrolytic); by autolysis" evidence="10">
    <location>
        <begin position="70"/>
        <end position="71"/>
    </location>
</feature>